<dbReference type="Pfam" id="PF00397">
    <property type="entry name" value="WW"/>
    <property type="match status" value="1"/>
</dbReference>
<evidence type="ECO:0000256" key="1">
    <source>
        <dbReference type="SAM" id="Coils"/>
    </source>
</evidence>
<dbReference type="SUPFAM" id="SSF51045">
    <property type="entry name" value="WW domain"/>
    <property type="match status" value="1"/>
</dbReference>
<dbReference type="PANTHER" id="PTHR21715">
    <property type="entry name" value="RH04127P"/>
    <property type="match status" value="1"/>
</dbReference>
<dbReference type="PROSITE" id="PS50020">
    <property type="entry name" value="WW_DOMAIN_2"/>
    <property type="match status" value="1"/>
</dbReference>
<comment type="caution">
    <text evidence="4">The sequence shown here is derived from an EMBL/GenBank/DDBJ whole genome shotgun (WGS) entry which is preliminary data.</text>
</comment>
<dbReference type="InterPro" id="IPR001202">
    <property type="entry name" value="WW_dom"/>
</dbReference>
<feature type="region of interest" description="Disordered" evidence="2">
    <location>
        <begin position="504"/>
        <end position="532"/>
    </location>
</feature>
<feature type="coiled-coil region" evidence="1">
    <location>
        <begin position="307"/>
        <end position="368"/>
    </location>
</feature>
<sequence length="1032" mass="113478">MSHSQGHLDATQVVVPAAGEKFVAEDGTVSVVLADTVDADYEPTQEEVEEFAEWMGMQLPADKEFLHIAREGLKAPLPADWRPCRTNEDEIYYFNFRTGESTWNHPMDEFFRQKFLKAKEQKRTAASAPPGAPKPAAAAKATSGGVPGLGGGGGAGPVGILKKHPTETVGGAPVPLAHAFVPALGASRSLAGGSATTPRETSAPADAFKQATAAVATSQGPPERRIVSEAEKNLEEKLRLEREAEFKEEAEKAEAAHEARLEEMRRAHAAEVERLQAECEARRAAMEGLAAPAPSGAEREAMERRWRAGLEQALQEERELRQQLVELGEQHRERLSGEVAKLEAAAAAQRAREEKQLEAESLAALKKLEVDTRAEAAKKKAELRQTSQAELQRLKVAAEKQHQAELVAIRERQTARREKGREGERKSAGIRAKEEEALAALERKSKEEQDTFRATMEETLSCLRKEICALAGSVPVTLGNASSSPADDALDKVRRRWQEEERNRMRALEEERQNRLSSVDRLRSTPASSASPVAAGSALAAGKAATTAVPAGGVSGDPRAANEAILAAKEKSLQETEAFLRTTLEGELARTDAPAEVQVAEAVKNDMKVFVRAKELSRRLEREDFERRRDAALAEHRRAKAAYEQRVAEQRARLEAESKAEMEEMMREVEEREVEKALQALTAQREVAEGKLKQRYADERRVLLAETEEELLAYAQKRRVEIAAQGESQAKRKETEMRSAAEAKAKALAAVEQARQQSSSPPPAPTLGVPMEVLQQRLGRVEKAYAEQERKLQAELDSIHAEVRRLGEELSVQGQQGTPLPQAGVKLTPEVFSTTAAPLGKKGQQHSSLFVSEALRFLGEQQRELSVRLGALRAAREEWQRDVRNASSLAPASPQPGNQLSGLTTEGAEALNSKLLTLVGTLTERLEALTGRISHMRTPAAATSPQQREGQLRPRLDRQHRREKEVAGRSPAKRNRRERDAARETHVHGTPVKQHGTVNLLQRWDRILREFATPPSGHAELSGSIKRLVADQ</sequence>
<dbReference type="EMBL" id="MKKU01000261">
    <property type="protein sequence ID" value="RNF17436.1"/>
    <property type="molecule type" value="Genomic_DNA"/>
</dbReference>
<dbReference type="RefSeq" id="XP_029228152.1">
    <property type="nucleotide sequence ID" value="XM_029371733.1"/>
</dbReference>
<dbReference type="Gene3D" id="3.30.1470.10">
    <property type="entry name" value="Photosystem I PsaD, reaction center subunit II"/>
    <property type="match status" value="1"/>
</dbReference>
<feature type="compositionally biased region" description="Basic and acidic residues" evidence="2">
    <location>
        <begin position="504"/>
        <end position="523"/>
    </location>
</feature>
<feature type="compositionally biased region" description="Basic and acidic residues" evidence="2">
    <location>
        <begin position="950"/>
        <end position="967"/>
    </location>
</feature>
<protein>
    <submittedName>
        <fullName evidence="4">Putative glutamic acid-rich protein</fullName>
    </submittedName>
</protein>
<dbReference type="SMART" id="SM00456">
    <property type="entry name" value="WW"/>
    <property type="match status" value="1"/>
</dbReference>
<keyword evidence="5" id="KW-1185">Reference proteome</keyword>
<evidence type="ECO:0000256" key="2">
    <source>
        <dbReference type="SAM" id="MobiDB-lite"/>
    </source>
</evidence>
<feature type="coiled-coil region" evidence="1">
    <location>
        <begin position="737"/>
        <end position="809"/>
    </location>
</feature>
<dbReference type="Proteomes" id="UP000284403">
    <property type="component" value="Unassembled WGS sequence"/>
</dbReference>
<feature type="compositionally biased region" description="Low complexity" evidence="2">
    <location>
        <begin position="124"/>
        <end position="144"/>
    </location>
</feature>
<feature type="coiled-coil region" evidence="1">
    <location>
        <begin position="227"/>
        <end position="278"/>
    </location>
</feature>
<feature type="coiled-coil region" evidence="1">
    <location>
        <begin position="622"/>
        <end position="691"/>
    </location>
</feature>
<evidence type="ECO:0000313" key="4">
    <source>
        <dbReference type="EMBL" id="RNF17436.1"/>
    </source>
</evidence>
<dbReference type="CDD" id="cd00201">
    <property type="entry name" value="WW"/>
    <property type="match status" value="1"/>
</dbReference>
<feature type="region of interest" description="Disordered" evidence="2">
    <location>
        <begin position="932"/>
        <end position="989"/>
    </location>
</feature>
<evidence type="ECO:0000259" key="3">
    <source>
        <dbReference type="PROSITE" id="PS50020"/>
    </source>
</evidence>
<proteinExistence type="predicted"/>
<dbReference type="InterPro" id="IPR053233">
    <property type="entry name" value="ABRA-related"/>
</dbReference>
<keyword evidence="1" id="KW-0175">Coiled coil</keyword>
<feature type="region of interest" description="Disordered" evidence="2">
    <location>
        <begin position="121"/>
        <end position="150"/>
    </location>
</feature>
<dbReference type="PROSITE" id="PS01159">
    <property type="entry name" value="WW_DOMAIN_1"/>
    <property type="match status" value="1"/>
</dbReference>
<dbReference type="OrthoDB" id="6344460at2759"/>
<reference evidence="4 5" key="1">
    <citation type="journal article" date="2018" name="BMC Genomics">
        <title>Genomic comparison of Trypanosoma conorhini and Trypanosoma rangeli to Trypanosoma cruzi strains of high and low virulence.</title>
        <authorList>
            <person name="Bradwell K.R."/>
            <person name="Koparde V.N."/>
            <person name="Matveyev A.V."/>
            <person name="Serrano M.G."/>
            <person name="Alves J.M."/>
            <person name="Parikh H."/>
            <person name="Huang B."/>
            <person name="Lee V."/>
            <person name="Espinosa-Alvarez O."/>
            <person name="Ortiz P.A."/>
            <person name="Costa-Martins A.G."/>
            <person name="Teixeira M.M."/>
            <person name="Buck G.A."/>
        </authorList>
    </citation>
    <scope>NUCLEOTIDE SEQUENCE [LARGE SCALE GENOMIC DNA]</scope>
    <source>
        <strain evidence="4 5">025E</strain>
    </source>
</reference>
<dbReference type="PANTHER" id="PTHR21715:SF3">
    <property type="entry name" value="WW DOMAIN-CONTAINING PROTEIN"/>
    <property type="match status" value="1"/>
</dbReference>
<dbReference type="AlphaFoldDB" id="A0A3R7KY68"/>
<feature type="compositionally biased region" description="Basic and acidic residues" evidence="2">
    <location>
        <begin position="977"/>
        <end position="987"/>
    </location>
</feature>
<name>A0A3R7KY68_9TRYP</name>
<accession>A0A3R7KY68</accession>
<dbReference type="GeneID" id="40318439"/>
<organism evidence="4 5">
    <name type="scientific">Trypanosoma conorhini</name>
    <dbReference type="NCBI Taxonomy" id="83891"/>
    <lineage>
        <taxon>Eukaryota</taxon>
        <taxon>Discoba</taxon>
        <taxon>Euglenozoa</taxon>
        <taxon>Kinetoplastea</taxon>
        <taxon>Metakinetoplastina</taxon>
        <taxon>Trypanosomatida</taxon>
        <taxon>Trypanosomatidae</taxon>
        <taxon>Trypanosoma</taxon>
    </lineage>
</organism>
<dbReference type="InterPro" id="IPR036020">
    <property type="entry name" value="WW_dom_sf"/>
</dbReference>
<feature type="domain" description="WW" evidence="3">
    <location>
        <begin position="75"/>
        <end position="108"/>
    </location>
</feature>
<evidence type="ECO:0000313" key="5">
    <source>
        <dbReference type="Proteomes" id="UP000284403"/>
    </source>
</evidence>
<gene>
    <name evidence="4" type="ORF">Tco025E_04828</name>
</gene>
<feature type="coiled-coil region" evidence="1">
    <location>
        <begin position="430"/>
        <end position="458"/>
    </location>
</feature>
<feature type="region of interest" description="Disordered" evidence="2">
    <location>
        <begin position="411"/>
        <end position="430"/>
    </location>
</feature>